<protein>
    <submittedName>
        <fullName evidence="2">DUF38 domain-containing protein</fullName>
    </submittedName>
</protein>
<dbReference type="WBParaSite" id="PDA_v2.g24763.t1">
    <property type="protein sequence ID" value="PDA_v2.g24763.t1"/>
    <property type="gene ID" value="PDA_v2.g24763"/>
</dbReference>
<evidence type="ECO:0000313" key="1">
    <source>
        <dbReference type="Proteomes" id="UP000887578"/>
    </source>
</evidence>
<reference evidence="2" key="1">
    <citation type="submission" date="2022-11" db="UniProtKB">
        <authorList>
            <consortium name="WormBaseParasite"/>
        </authorList>
    </citation>
    <scope>IDENTIFICATION</scope>
</reference>
<keyword evidence="1" id="KW-1185">Reference proteome</keyword>
<sequence>MSKLIPRLYRCDAKYIYIGDQELSFNELEFLIGRGEVVDLDIEESDIRNENNGFIELEKIMALLPNIKWLQLPPIKTTMNTGFELTKLNFNAKIVQFDILNIHGEPLNANRNEKRFKCYLSFYEEDFNADFIGKFKKVLEDYEKSCENTRIYVYYD</sequence>
<organism evidence="1 2">
    <name type="scientific">Panagrolaimus davidi</name>
    <dbReference type="NCBI Taxonomy" id="227884"/>
    <lineage>
        <taxon>Eukaryota</taxon>
        <taxon>Metazoa</taxon>
        <taxon>Ecdysozoa</taxon>
        <taxon>Nematoda</taxon>
        <taxon>Chromadorea</taxon>
        <taxon>Rhabditida</taxon>
        <taxon>Tylenchina</taxon>
        <taxon>Panagrolaimomorpha</taxon>
        <taxon>Panagrolaimoidea</taxon>
        <taxon>Panagrolaimidae</taxon>
        <taxon>Panagrolaimus</taxon>
    </lineage>
</organism>
<name>A0A914Q0V9_9BILA</name>
<accession>A0A914Q0V9</accession>
<evidence type="ECO:0000313" key="2">
    <source>
        <dbReference type="WBParaSite" id="PDA_v2.g24763.t1"/>
    </source>
</evidence>
<proteinExistence type="predicted"/>
<dbReference type="AlphaFoldDB" id="A0A914Q0V9"/>
<dbReference type="Proteomes" id="UP000887578">
    <property type="component" value="Unplaced"/>
</dbReference>